<dbReference type="PROSITE" id="PS00108">
    <property type="entry name" value="PROTEIN_KINASE_ST"/>
    <property type="match status" value="1"/>
</dbReference>
<keyword evidence="7" id="KW-1185">Reference proteome</keyword>
<dbReference type="InterPro" id="IPR051681">
    <property type="entry name" value="Ser/Thr_Kinases-Pseudokinases"/>
</dbReference>
<dbReference type="GO" id="GO:0004672">
    <property type="term" value="F:protein kinase activity"/>
    <property type="evidence" value="ECO:0007669"/>
    <property type="project" value="InterPro"/>
</dbReference>
<dbReference type="PROSITE" id="PS00107">
    <property type="entry name" value="PROTEIN_KINASE_ATP"/>
    <property type="match status" value="1"/>
</dbReference>
<dbReference type="InterPro" id="IPR055164">
    <property type="entry name" value="EDR1/CTR1/ARMC3-like_pept-like"/>
</dbReference>
<name>A0AB34K5J6_PRYPA</name>
<organism evidence="6 7">
    <name type="scientific">Prymnesium parvum</name>
    <name type="common">Toxic golden alga</name>
    <dbReference type="NCBI Taxonomy" id="97485"/>
    <lineage>
        <taxon>Eukaryota</taxon>
        <taxon>Haptista</taxon>
        <taxon>Haptophyta</taxon>
        <taxon>Prymnesiophyceae</taxon>
        <taxon>Prymnesiales</taxon>
        <taxon>Prymnesiaceae</taxon>
        <taxon>Prymnesium</taxon>
    </lineage>
</organism>
<feature type="compositionally biased region" description="Low complexity" evidence="4">
    <location>
        <begin position="264"/>
        <end position="280"/>
    </location>
</feature>
<dbReference type="PROSITE" id="PS50011">
    <property type="entry name" value="PROTEIN_KINASE_DOM"/>
    <property type="match status" value="1"/>
</dbReference>
<reference evidence="6 7" key="1">
    <citation type="journal article" date="2024" name="Science">
        <title>Giant polyketide synthase enzymes in the biosynthesis of giant marine polyether toxins.</title>
        <authorList>
            <person name="Fallon T.R."/>
            <person name="Shende V.V."/>
            <person name="Wierzbicki I.H."/>
            <person name="Pendleton A.L."/>
            <person name="Watervoot N.F."/>
            <person name="Auber R.P."/>
            <person name="Gonzalez D.J."/>
            <person name="Wisecaver J.H."/>
            <person name="Moore B.S."/>
        </authorList>
    </citation>
    <scope>NUCLEOTIDE SEQUENCE [LARGE SCALE GENOMIC DNA]</scope>
    <source>
        <strain evidence="6 7">12B1</strain>
    </source>
</reference>
<dbReference type="Gene3D" id="1.10.510.10">
    <property type="entry name" value="Transferase(Phosphotransferase) domain 1"/>
    <property type="match status" value="1"/>
</dbReference>
<comment type="caution">
    <text evidence="6">The sequence shown here is derived from an EMBL/GenBank/DDBJ whole genome shotgun (WGS) entry which is preliminary data.</text>
</comment>
<evidence type="ECO:0000256" key="3">
    <source>
        <dbReference type="PROSITE-ProRule" id="PRU10141"/>
    </source>
</evidence>
<evidence type="ECO:0000313" key="6">
    <source>
        <dbReference type="EMBL" id="KAL1528492.1"/>
    </source>
</evidence>
<dbReference type="PANTHER" id="PTHR44329:SF298">
    <property type="entry name" value="MIXED LINEAGE KINASE DOMAIN-LIKE PROTEIN"/>
    <property type="match status" value="1"/>
</dbReference>
<dbReference type="InterPro" id="IPR013320">
    <property type="entry name" value="ConA-like_dom_sf"/>
</dbReference>
<dbReference type="PANTHER" id="PTHR44329">
    <property type="entry name" value="SERINE/THREONINE-PROTEIN KINASE TNNI3K-RELATED"/>
    <property type="match status" value="1"/>
</dbReference>
<dbReference type="InterPro" id="IPR008271">
    <property type="entry name" value="Ser/Thr_kinase_AS"/>
</dbReference>
<accession>A0AB34K5J6</accession>
<dbReference type="GO" id="GO:0097527">
    <property type="term" value="P:necroptotic signaling pathway"/>
    <property type="evidence" value="ECO:0007669"/>
    <property type="project" value="TreeGrafter"/>
</dbReference>
<evidence type="ECO:0000256" key="2">
    <source>
        <dbReference type="ARBA" id="ARBA00022840"/>
    </source>
</evidence>
<dbReference type="EMBL" id="JBGBPQ010000002">
    <property type="protein sequence ID" value="KAL1528492.1"/>
    <property type="molecule type" value="Genomic_DNA"/>
</dbReference>
<feature type="region of interest" description="Disordered" evidence="4">
    <location>
        <begin position="253"/>
        <end position="326"/>
    </location>
</feature>
<evidence type="ECO:0000259" key="5">
    <source>
        <dbReference type="PROSITE" id="PS50011"/>
    </source>
</evidence>
<keyword evidence="1 3" id="KW-0547">Nucleotide-binding</keyword>
<dbReference type="Pfam" id="PF14381">
    <property type="entry name" value="EDR1_CTR1_ARMC3_pept"/>
    <property type="match status" value="1"/>
</dbReference>
<dbReference type="Proteomes" id="UP001515480">
    <property type="component" value="Unassembled WGS sequence"/>
</dbReference>
<gene>
    <name evidence="6" type="ORF">AB1Y20_009835</name>
</gene>
<dbReference type="InterPro" id="IPR000719">
    <property type="entry name" value="Prot_kinase_dom"/>
</dbReference>
<dbReference type="InterPro" id="IPR011009">
    <property type="entry name" value="Kinase-like_dom_sf"/>
</dbReference>
<keyword evidence="2 3" id="KW-0067">ATP-binding</keyword>
<dbReference type="SMART" id="SM00220">
    <property type="entry name" value="S_TKc"/>
    <property type="match status" value="1"/>
</dbReference>
<evidence type="ECO:0000256" key="4">
    <source>
        <dbReference type="SAM" id="MobiDB-lite"/>
    </source>
</evidence>
<feature type="compositionally biased region" description="Polar residues" evidence="4">
    <location>
        <begin position="281"/>
        <end position="293"/>
    </location>
</feature>
<sequence>MDLSLQVVCLKRSSLLGAHSGAFFCLTQAGTAYARAAFPAFAMSLAWTHAHPDIKVSTDGRLITHEGTNGIPLPAAGSVVADDGKFLYRLHFHIVSSHQSQALHMVLGLTDAEAPFAPESSTGGRAWGLAPCRGELMKAQNCCQRGRADAIMEETLYGCASGASVFVWIDMAQRRCHFSLNDGAPVDAGVELTPSVRPWVRMAIKGDAIELRACERRGSLPPALVQPHLSPAAAPSTDMIGAYAGVHDSLPTLASNPPAPAPPGNSISSSVSSLSVSSASRPPTKSPWSSINREQARALMPLNSTQLRKGAETKSWPPVAPGTLSDEPPCPPPPFGLQADCLDLTQWSSSAKYAQQHMLDFDDRVGDGFVDAGRGSPLRSVAEWRAEPMNIDAREILHVELNAPKLRECLETARLAIRHETSLRAKFKKLALLCDSELGGPAPIGVPALAEADVRAVKHELRSNVLPLHKLLERNGAGRHRALLFKVLCDELAREPEHAAMRCRLVRGSYGISQARGGHAWNVVLVDGTPYVCDVMYAAGKLYDETSDRARDYQRLESAALKSEASDVYSDVGSQASLLQHQTGGRLIRKAELQFLGKIGSGHFGVVQRALYRHDFVAVKQIHLDRLSVDEDDQKKVRDNFLSELQLVSSLRHRHLVEFYGAGDSDRGELFIITELMEKGSLADCLRTNPSEFRWARLGKKILLDAAKGMLFLHEFTPPLTHFDIKPHNILVSQDNVGKLCDFGLTKPMRQTVTAPAGMTTMYAAPEVLMGKGGSEKSDIFSFGVSVLEVYQGRAPSRASGFKVQADASIETLLCGDANTHSGCLCEDPQHRPTAYQVREHMRVQ</sequence>
<dbReference type="InterPro" id="IPR017441">
    <property type="entry name" value="Protein_kinase_ATP_BS"/>
</dbReference>
<dbReference type="SUPFAM" id="SSF56112">
    <property type="entry name" value="Protein kinase-like (PK-like)"/>
    <property type="match status" value="1"/>
</dbReference>
<evidence type="ECO:0000256" key="1">
    <source>
        <dbReference type="ARBA" id="ARBA00022741"/>
    </source>
</evidence>
<dbReference type="SUPFAM" id="SSF49899">
    <property type="entry name" value="Concanavalin A-like lectins/glucanases"/>
    <property type="match status" value="1"/>
</dbReference>
<dbReference type="GO" id="GO:0005524">
    <property type="term" value="F:ATP binding"/>
    <property type="evidence" value="ECO:0007669"/>
    <property type="project" value="UniProtKB-UniRule"/>
</dbReference>
<feature type="binding site" evidence="3">
    <location>
        <position position="620"/>
    </location>
    <ligand>
        <name>ATP</name>
        <dbReference type="ChEBI" id="CHEBI:30616"/>
    </ligand>
</feature>
<proteinExistence type="predicted"/>
<evidence type="ECO:0000313" key="7">
    <source>
        <dbReference type="Proteomes" id="UP001515480"/>
    </source>
</evidence>
<feature type="domain" description="Protein kinase" evidence="5">
    <location>
        <begin position="593"/>
        <end position="844"/>
    </location>
</feature>
<dbReference type="AlphaFoldDB" id="A0AB34K5J6"/>
<protein>
    <recommendedName>
        <fullName evidence="5">Protein kinase domain-containing protein</fullName>
    </recommendedName>
</protein>
<dbReference type="Pfam" id="PF00069">
    <property type="entry name" value="Pkinase"/>
    <property type="match status" value="1"/>
</dbReference>